<keyword evidence="2" id="KW-1185">Reference proteome</keyword>
<evidence type="ECO:0000313" key="2">
    <source>
        <dbReference type="Proteomes" id="UP000824596"/>
    </source>
</evidence>
<dbReference type="Proteomes" id="UP000824596">
    <property type="component" value="Unassembled WGS sequence"/>
</dbReference>
<dbReference type="OrthoDB" id="5082798at2759"/>
<comment type="caution">
    <text evidence="1">The sequence shown here is derived from an EMBL/GenBank/DDBJ whole genome shotgun (WGS) entry which is preliminary data.</text>
</comment>
<dbReference type="RefSeq" id="XP_044715202.1">
    <property type="nucleotide sequence ID" value="XM_044869649.1"/>
</dbReference>
<dbReference type="GeneID" id="68360307"/>
<name>A0A9P8MJW4_9HYPO</name>
<gene>
    <name evidence="1" type="ORF">HRG_11179</name>
</gene>
<sequence length="679" mass="76706">MKLYELVEKFPHEDLDAIFSALDRARLERKRGKSGPKDTWTPIDCGQAEQVLLQDASPERYDLTYKTLRVLQNIGLVKTMTVNVDTAGWDGEPHPNDTAIIVLVLNIDNQKALTVINRDRSFATIYGSGSVANYNIAGTDGQRGQMSDEIYPANLLDHFEELGQGIFKVARPDLPAFSCQSRIERRDTKALLPLQSENTWAIAIISSGHAAVITSASTESMRNEILDKARHSIERYPCFRGATLSEIAHPPLTEDFNLCLLLEAFSIAMNLQRPLRPAKTRHVVWVGIPAGDGSIRENSFIHVRVCFKDLELFNDHCSPFQSVSEHVVKDLEARLGSSFIEYDSNGVAFIHQSVLMMLFAVHISSATVDFCNWKLDEQNLIHTVQNSSCDEVLVYVSDTSCDTSGLVRRLYDTTDYLEAVMGNMRVYPSKTELSWCRNKVGDVRVMDDIAAKLQTWRPRTCFGRGHCALRDVESGLMVLKRNYSCAGVHVHVVPVTQRGKLLCTAPTQDRMARRTKPTKRAQRSGVREQGIFYFHQEFVPTFRNIGEFRVMVCGGQVLAAFRTKEDWDARAKPMALRQLQLSDFNWHSQDDETARKQKRDELLDFVLETDTQIRQLKGERFETVHVGARYDCGISPDGHFFVSELTRFTFADTFSGELAPPYDQIIGPLARMIARVLLA</sequence>
<proteinExistence type="predicted"/>
<reference evidence="1" key="1">
    <citation type="submission" date="2021-09" db="EMBL/GenBank/DDBJ databases">
        <title>A high-quality genome of the endoparasitic fungus Hirsutella rhossiliensis with a comparison of Hirsutella genomes reveals transposable elements contributing to genome size variation.</title>
        <authorList>
            <person name="Lin R."/>
            <person name="Jiao Y."/>
            <person name="Sun X."/>
            <person name="Ling J."/>
            <person name="Xie B."/>
            <person name="Cheng X."/>
        </authorList>
    </citation>
    <scope>NUCLEOTIDE SEQUENCE</scope>
    <source>
        <strain evidence="1">HR02</strain>
    </source>
</reference>
<organism evidence="1 2">
    <name type="scientific">Hirsutella rhossiliensis</name>
    <dbReference type="NCBI Taxonomy" id="111463"/>
    <lineage>
        <taxon>Eukaryota</taxon>
        <taxon>Fungi</taxon>
        <taxon>Dikarya</taxon>
        <taxon>Ascomycota</taxon>
        <taxon>Pezizomycotina</taxon>
        <taxon>Sordariomycetes</taxon>
        <taxon>Hypocreomycetidae</taxon>
        <taxon>Hypocreales</taxon>
        <taxon>Ophiocordycipitaceae</taxon>
        <taxon>Hirsutella</taxon>
    </lineage>
</organism>
<dbReference type="AlphaFoldDB" id="A0A9P8MJW4"/>
<evidence type="ECO:0000313" key="1">
    <source>
        <dbReference type="EMBL" id="KAH0957688.1"/>
    </source>
</evidence>
<accession>A0A9P8MJW4</accession>
<dbReference type="EMBL" id="JAIZPD010000019">
    <property type="protein sequence ID" value="KAH0957688.1"/>
    <property type="molecule type" value="Genomic_DNA"/>
</dbReference>
<protein>
    <submittedName>
        <fullName evidence="1">Uncharacterized protein</fullName>
    </submittedName>
</protein>